<feature type="compositionally biased region" description="Polar residues" evidence="1">
    <location>
        <begin position="56"/>
        <end position="70"/>
    </location>
</feature>
<evidence type="ECO:0000313" key="3">
    <source>
        <dbReference type="EMBL" id="KHN95226.1"/>
    </source>
</evidence>
<dbReference type="EMBL" id="AZHE01000025">
    <property type="protein sequence ID" value="KHN95226.1"/>
    <property type="molecule type" value="Genomic_DNA"/>
</dbReference>
<feature type="chain" id="PRO_5002095968" description="Heat-labile enterotoxin IIA, A chain" evidence="2">
    <location>
        <begin position="21"/>
        <end position="430"/>
    </location>
</feature>
<dbReference type="HOGENOM" id="CLU_035257_0_0_1"/>
<dbReference type="RefSeq" id="XP_040676292.1">
    <property type="nucleotide sequence ID" value="XM_040825735.1"/>
</dbReference>
<protein>
    <recommendedName>
        <fullName evidence="5">Heat-labile enterotoxin IIA, A chain</fullName>
    </recommendedName>
</protein>
<comment type="caution">
    <text evidence="3">The sequence shown here is derived from an EMBL/GenBank/DDBJ whole genome shotgun (WGS) entry which is preliminary data.</text>
</comment>
<proteinExistence type="predicted"/>
<gene>
    <name evidence="3" type="ORF">MAM_06937</name>
</gene>
<name>A0A0B2WGU8_METAS</name>
<evidence type="ECO:0000256" key="1">
    <source>
        <dbReference type="SAM" id="MobiDB-lite"/>
    </source>
</evidence>
<organism evidence="3 4">
    <name type="scientific">Metarhizium album (strain ARSEF 1941)</name>
    <dbReference type="NCBI Taxonomy" id="1081103"/>
    <lineage>
        <taxon>Eukaryota</taxon>
        <taxon>Fungi</taxon>
        <taxon>Dikarya</taxon>
        <taxon>Ascomycota</taxon>
        <taxon>Pezizomycotina</taxon>
        <taxon>Sordariomycetes</taxon>
        <taxon>Hypocreomycetidae</taxon>
        <taxon>Hypocreales</taxon>
        <taxon>Clavicipitaceae</taxon>
        <taxon>Metarhizium</taxon>
    </lineage>
</organism>
<dbReference type="STRING" id="1081103.A0A0B2WGU8"/>
<feature type="region of interest" description="Disordered" evidence="1">
    <location>
        <begin position="23"/>
        <end position="42"/>
    </location>
</feature>
<keyword evidence="4" id="KW-1185">Reference proteome</keyword>
<feature type="region of interest" description="Disordered" evidence="1">
    <location>
        <begin position="54"/>
        <end position="92"/>
    </location>
</feature>
<accession>A0A0B2WGU8</accession>
<dbReference type="Proteomes" id="UP000030816">
    <property type="component" value="Unassembled WGS sequence"/>
</dbReference>
<reference evidence="3 4" key="1">
    <citation type="journal article" date="2014" name="Proc. Natl. Acad. Sci. U.S.A.">
        <title>Trajectory and genomic determinants of fungal-pathogen speciation and host adaptation.</title>
        <authorList>
            <person name="Hu X."/>
            <person name="Xiao G."/>
            <person name="Zheng P."/>
            <person name="Shang Y."/>
            <person name="Su Y."/>
            <person name="Zhang X."/>
            <person name="Liu X."/>
            <person name="Zhan S."/>
            <person name="St Leger R.J."/>
            <person name="Wang C."/>
        </authorList>
    </citation>
    <scope>NUCLEOTIDE SEQUENCE [LARGE SCALE GENOMIC DNA]</scope>
    <source>
        <strain evidence="3 4">ARSEF 1941</strain>
    </source>
</reference>
<dbReference type="AlphaFoldDB" id="A0A0B2WGU8"/>
<evidence type="ECO:0000313" key="4">
    <source>
        <dbReference type="Proteomes" id="UP000030816"/>
    </source>
</evidence>
<dbReference type="GeneID" id="63741392"/>
<feature type="signal peptide" evidence="2">
    <location>
        <begin position="1"/>
        <end position="20"/>
    </location>
</feature>
<sequence>MKASLVCLFASAALGGLGTASSVVASQSPRPAGESQHGAEDVLVSPETAVLERLTTKSQPSTRRLTSAKQFSPHWRGRQRRRQFETRDNRQLKSSEELGKEAFLKLRNLSGDRTSRKLVTFDILIPFAQAALTELKKWDHPIGHAVNAFEDAVAFVQKEIGGEQVPEIYGNKLKLRMICFLSTEDRDDSVGRACSRLREHTEPQALEQERKIETLFMKIFEDCVAASSVTDGDEQNELMLRHCEALSRQTLDLKEATEQLIAFRELVQQRVKHGGHVDVNDVNEAARLIEKGGFGTLDKSDPNWPTKMATFYLGDVLALSEPKKDDQPAWLGPPMVYARDIPKNHPADVKASLIVYDGVYKGQFTEHDLEGEESCWSALGLVEFRPYNWDERSAALTYVNLIMRASQLECKACESPETLGWELRCGSIVA</sequence>
<evidence type="ECO:0008006" key="5">
    <source>
        <dbReference type="Google" id="ProtNLM"/>
    </source>
</evidence>
<dbReference type="OrthoDB" id="4937777at2759"/>
<keyword evidence="2" id="KW-0732">Signal</keyword>
<feature type="compositionally biased region" description="Basic and acidic residues" evidence="1">
    <location>
        <begin position="82"/>
        <end position="92"/>
    </location>
</feature>
<evidence type="ECO:0000256" key="2">
    <source>
        <dbReference type="SAM" id="SignalP"/>
    </source>
</evidence>